<dbReference type="NCBIfam" id="NF004833">
    <property type="entry name" value="PRK06185.1-1"/>
    <property type="match status" value="1"/>
</dbReference>
<keyword evidence="1" id="KW-0560">Oxidoreductase</keyword>
<reference evidence="3 4" key="1">
    <citation type="submission" date="2024-10" db="EMBL/GenBank/DDBJ databases">
        <title>The Natural Products Discovery Center: Release of the First 8490 Sequenced Strains for Exploring Actinobacteria Biosynthetic Diversity.</title>
        <authorList>
            <person name="Kalkreuter E."/>
            <person name="Kautsar S.A."/>
            <person name="Yang D."/>
            <person name="Bader C.D."/>
            <person name="Teijaro C.N."/>
            <person name="Fluegel L."/>
            <person name="Davis C.M."/>
            <person name="Simpson J.R."/>
            <person name="Lauterbach L."/>
            <person name="Steele A.D."/>
            <person name="Gui C."/>
            <person name="Meng S."/>
            <person name="Li G."/>
            <person name="Viehrig K."/>
            <person name="Ye F."/>
            <person name="Su P."/>
            <person name="Kiefer A.F."/>
            <person name="Nichols A."/>
            <person name="Cepeda A.J."/>
            <person name="Yan W."/>
            <person name="Fan B."/>
            <person name="Jiang Y."/>
            <person name="Adhikari A."/>
            <person name="Zheng C.-J."/>
            <person name="Schuster L."/>
            <person name="Cowan T.M."/>
            <person name="Smanski M.J."/>
            <person name="Chevrette M.G."/>
            <person name="De Carvalho L.P.S."/>
            <person name="Shen B."/>
        </authorList>
    </citation>
    <scope>NUCLEOTIDE SEQUENCE [LARGE SCALE GENOMIC DNA]</scope>
    <source>
        <strain evidence="3 4">NPDC002593</strain>
    </source>
</reference>
<dbReference type="InterPro" id="IPR050631">
    <property type="entry name" value="PheA/TfdB_FAD_monoxygenase"/>
</dbReference>
<dbReference type="InterPro" id="IPR036188">
    <property type="entry name" value="FAD/NAD-bd_sf"/>
</dbReference>
<evidence type="ECO:0000256" key="1">
    <source>
        <dbReference type="ARBA" id="ARBA00023002"/>
    </source>
</evidence>
<dbReference type="NCBIfam" id="NF004834">
    <property type="entry name" value="PRK06185.1-3"/>
    <property type="match status" value="1"/>
</dbReference>
<organism evidence="3 4">
    <name type="scientific">Nocardia jiangxiensis</name>
    <dbReference type="NCBI Taxonomy" id="282685"/>
    <lineage>
        <taxon>Bacteria</taxon>
        <taxon>Bacillati</taxon>
        <taxon>Actinomycetota</taxon>
        <taxon>Actinomycetes</taxon>
        <taxon>Mycobacteriales</taxon>
        <taxon>Nocardiaceae</taxon>
        <taxon>Nocardia</taxon>
    </lineage>
</organism>
<dbReference type="PRINTS" id="PR00420">
    <property type="entry name" value="RNGMNOXGNASE"/>
</dbReference>
<keyword evidence="4" id="KW-1185">Reference proteome</keyword>
<dbReference type="PANTHER" id="PTHR43476:SF5">
    <property type="entry name" value="FAD-DEPENDENT MONOOXYGENASE"/>
    <property type="match status" value="1"/>
</dbReference>
<dbReference type="RefSeq" id="WP_387406334.1">
    <property type="nucleotide sequence ID" value="NZ_JBIAQY010000017.1"/>
</dbReference>
<feature type="domain" description="FAD-binding" evidence="2">
    <location>
        <begin position="4"/>
        <end position="321"/>
    </location>
</feature>
<accession>A0ABW6SA52</accession>
<dbReference type="EMBL" id="JBIAQY010000017">
    <property type="protein sequence ID" value="MFF3573168.1"/>
    <property type="molecule type" value="Genomic_DNA"/>
</dbReference>
<dbReference type="Pfam" id="PF01494">
    <property type="entry name" value="FAD_binding_3"/>
    <property type="match status" value="1"/>
</dbReference>
<dbReference type="Proteomes" id="UP001601992">
    <property type="component" value="Unassembled WGS sequence"/>
</dbReference>
<evidence type="ECO:0000313" key="3">
    <source>
        <dbReference type="EMBL" id="MFF3573168.1"/>
    </source>
</evidence>
<sequence length="410" mass="45165">MDRTTCLIAGGGPAGIVLGLLLARAGVEVTVLEKHADFLRDFRGDTVHPTTLDLLDELGLGDRFAKLPQRRLTSVQLPIRGRMFTFATMDRLPGPHRYIAMVPQWDLLNLLAAEAETEPTFQLRRNTEATDVIREQGRVVGARYRTRDGGTGEIRADLTVACDGRTSALRAAAGLGSRRWATPFDVWWFRIPRHDSDPAGAVGFLTPQRVALLFDRGDYWQCATLIAKGSDPALRAGPVSEIMRPLTDIVPWLSDRAEILSSWDEVKLLDVQLDHLDHWYTDGLLCLGDAAHAMSPVGGVGINLAVQDAVAAARILAPKLLSHTLATADLARVQRRRRLPTAVTQGLQRFLHARAIAPALGGRLNISDSTEPPLPLRLLRRIPFLRDLPPRLVARGVRPEHAPDFARRPS</sequence>
<dbReference type="Gene3D" id="3.50.50.60">
    <property type="entry name" value="FAD/NAD(P)-binding domain"/>
    <property type="match status" value="2"/>
</dbReference>
<comment type="caution">
    <text evidence="3">The sequence shown here is derived from an EMBL/GenBank/DDBJ whole genome shotgun (WGS) entry which is preliminary data.</text>
</comment>
<gene>
    <name evidence="3" type="ORF">ACFYXQ_35945</name>
</gene>
<name>A0ABW6SA52_9NOCA</name>
<evidence type="ECO:0000313" key="4">
    <source>
        <dbReference type="Proteomes" id="UP001601992"/>
    </source>
</evidence>
<dbReference type="SUPFAM" id="SSF51905">
    <property type="entry name" value="FAD/NAD(P)-binding domain"/>
    <property type="match status" value="1"/>
</dbReference>
<dbReference type="PANTHER" id="PTHR43476">
    <property type="entry name" value="3-(3-HYDROXY-PHENYL)PROPIONATE/3-HYDROXYCINNAMIC ACID HYDROXYLASE"/>
    <property type="match status" value="1"/>
</dbReference>
<evidence type="ECO:0000259" key="2">
    <source>
        <dbReference type="Pfam" id="PF01494"/>
    </source>
</evidence>
<dbReference type="InterPro" id="IPR002938">
    <property type="entry name" value="FAD-bd"/>
</dbReference>
<proteinExistence type="predicted"/>
<protein>
    <submittedName>
        <fullName evidence="3">FAD-dependent oxidoreductase</fullName>
    </submittedName>
</protein>